<dbReference type="Pfam" id="PF08327">
    <property type="entry name" value="AHSA1"/>
    <property type="match status" value="2"/>
</dbReference>
<dbReference type="RefSeq" id="WP_088980456.1">
    <property type="nucleotide sequence ID" value="NZ_LT607413.1"/>
</dbReference>
<gene>
    <name evidence="3" type="ORF">GA0070618_0854</name>
</gene>
<evidence type="ECO:0000313" key="4">
    <source>
        <dbReference type="Proteomes" id="UP000198253"/>
    </source>
</evidence>
<evidence type="ECO:0000259" key="2">
    <source>
        <dbReference type="Pfam" id="PF08327"/>
    </source>
</evidence>
<organism evidence="3 4">
    <name type="scientific">Micromonospora echinospora</name>
    <name type="common">Micromonospora purpurea</name>
    <dbReference type="NCBI Taxonomy" id="1877"/>
    <lineage>
        <taxon>Bacteria</taxon>
        <taxon>Bacillati</taxon>
        <taxon>Actinomycetota</taxon>
        <taxon>Actinomycetes</taxon>
        <taxon>Micromonosporales</taxon>
        <taxon>Micromonosporaceae</taxon>
        <taxon>Micromonospora</taxon>
    </lineage>
</organism>
<dbReference type="AlphaFoldDB" id="A0A1C4V1K3"/>
<feature type="domain" description="Activator of Hsp90 ATPase homologue 1/2-like C-terminal" evidence="2">
    <location>
        <begin position="156"/>
        <end position="249"/>
    </location>
</feature>
<dbReference type="InParanoid" id="A0A1C4V1K3"/>
<dbReference type="CDD" id="cd07814">
    <property type="entry name" value="SRPBCC_CalC_Aha1-like"/>
    <property type="match status" value="2"/>
</dbReference>
<dbReference type="InterPro" id="IPR023393">
    <property type="entry name" value="START-like_dom_sf"/>
</dbReference>
<name>A0A1C4V1K3_MICEC</name>
<protein>
    <submittedName>
        <fullName evidence="3">Uncharacterized conserved protein YndB, AHSA1/START domain</fullName>
    </submittedName>
</protein>
<dbReference type="SUPFAM" id="SSF55961">
    <property type="entry name" value="Bet v1-like"/>
    <property type="match status" value="2"/>
</dbReference>
<dbReference type="OrthoDB" id="4538425at2"/>
<proteinExistence type="inferred from homology"/>
<keyword evidence="4" id="KW-1185">Reference proteome</keyword>
<dbReference type="InterPro" id="IPR013538">
    <property type="entry name" value="ASHA1/2-like_C"/>
</dbReference>
<feature type="domain" description="Activator of Hsp90 ATPase homologue 1/2-like C-terminal" evidence="2">
    <location>
        <begin position="12"/>
        <end position="110"/>
    </location>
</feature>
<reference evidence="4" key="1">
    <citation type="submission" date="2016-06" db="EMBL/GenBank/DDBJ databases">
        <authorList>
            <person name="Varghese N."/>
            <person name="Submissions Spin"/>
        </authorList>
    </citation>
    <scope>NUCLEOTIDE SEQUENCE [LARGE SCALE GENOMIC DNA]</scope>
    <source>
        <strain evidence="4">DSM 43816</strain>
    </source>
</reference>
<comment type="similarity">
    <text evidence="1">Belongs to the AHA1 family.</text>
</comment>
<accession>A0A1C4V1K3</accession>
<evidence type="ECO:0000313" key="3">
    <source>
        <dbReference type="EMBL" id="SCE77756.1"/>
    </source>
</evidence>
<dbReference type="Gene3D" id="3.30.530.20">
    <property type="match status" value="2"/>
</dbReference>
<dbReference type="EMBL" id="LT607413">
    <property type="protein sequence ID" value="SCE77756.1"/>
    <property type="molecule type" value="Genomic_DNA"/>
</dbReference>
<sequence>MTEPMTIRARLDAPRKTVHHALTDPAELRTWLTEHAEVELPDRYAFWGRNTPEGDAPHQRLLHVDDHDLRFTWLLGGEETTTTINLAEDGPDATILTLTQTHFDFAEAISGSNIRGVLQTWWSLGIANLAAHLEGRPLLPKVDFTSTDLRGELLIDAPMDAVYTSLIDSEQASAWFGYPIGIEPWVGGRYAMGGFESGYAAKVVDLEPGRRMSVDWGPTGVTTWELDESEGRTRLTFVQSGFDEQNPPYAAWGGSVAGLAELRRYHEVPDWRPIWL</sequence>
<evidence type="ECO:0000256" key="1">
    <source>
        <dbReference type="ARBA" id="ARBA00006817"/>
    </source>
</evidence>
<dbReference type="Proteomes" id="UP000198253">
    <property type="component" value="Chromosome I"/>
</dbReference>